<keyword evidence="1" id="KW-0732">Signal</keyword>
<dbReference type="Proteomes" id="UP000252733">
    <property type="component" value="Unassembled WGS sequence"/>
</dbReference>
<protein>
    <submittedName>
        <fullName evidence="3">Putative secreted protein (Por secretion system target)</fullName>
    </submittedName>
</protein>
<name>A0A368V8Y7_9BACT</name>
<dbReference type="EMBL" id="QPIZ01000005">
    <property type="protein sequence ID" value="RCW37596.1"/>
    <property type="molecule type" value="Genomic_DNA"/>
</dbReference>
<accession>A0A368V8Y7</accession>
<proteinExistence type="predicted"/>
<gene>
    <name evidence="3" type="ORF">DFO77_105105</name>
</gene>
<dbReference type="Gene3D" id="2.60.120.200">
    <property type="match status" value="1"/>
</dbReference>
<dbReference type="InterPro" id="IPR026444">
    <property type="entry name" value="Secre_tail"/>
</dbReference>
<feature type="signal peptide" evidence="1">
    <location>
        <begin position="1"/>
        <end position="18"/>
    </location>
</feature>
<dbReference type="AlphaFoldDB" id="A0A368V8Y7"/>
<reference evidence="3 4" key="1">
    <citation type="submission" date="2018-07" db="EMBL/GenBank/DDBJ databases">
        <title>Freshwater and sediment microbial communities from various areas in North America, analyzing microbe dynamics in response to fracking.</title>
        <authorList>
            <person name="Lamendella R."/>
        </authorList>
    </citation>
    <scope>NUCLEOTIDE SEQUENCE [LARGE SCALE GENOMIC DNA]</scope>
    <source>
        <strain evidence="3 4">160A</strain>
    </source>
</reference>
<sequence length="316" mass="35147">MKKFLLTGMIAFVAVVFAFGQEAQLPFYPTFRYDNWNNNGYVDPPRPNGFVKVVVVSGAADGKVMNRVDITDLASSLDYAMEAEQRALTSTSEINGVHYSTDVYAITNPLIIPNNTNQEIQVSFWNRFRYSAGDYVANRQLLVTKNLVFETDGTTPDAVNTSWVNITPNLAAEDAGWINDLVVLPSEYQGQTIYLAFRYQYDINNSAYSSIEDRPGKWEIAELKVTEVADGTTVPTSISSVERPVEQLLSPNPVARKLLLGHNVSSCSIYNMSGHQVKWVSDLSAAINVSDLVDGIYIVRMEMQDGATRIGKFLKQ</sequence>
<keyword evidence="4" id="KW-1185">Reference proteome</keyword>
<evidence type="ECO:0000313" key="4">
    <source>
        <dbReference type="Proteomes" id="UP000252733"/>
    </source>
</evidence>
<evidence type="ECO:0000259" key="2">
    <source>
        <dbReference type="Pfam" id="PF18962"/>
    </source>
</evidence>
<organism evidence="3 4">
    <name type="scientific">Marinilabilia salmonicolor</name>
    <dbReference type="NCBI Taxonomy" id="989"/>
    <lineage>
        <taxon>Bacteria</taxon>
        <taxon>Pseudomonadati</taxon>
        <taxon>Bacteroidota</taxon>
        <taxon>Bacteroidia</taxon>
        <taxon>Marinilabiliales</taxon>
        <taxon>Marinilabiliaceae</taxon>
        <taxon>Marinilabilia</taxon>
    </lineage>
</organism>
<feature type="domain" description="Secretion system C-terminal sorting" evidence="2">
    <location>
        <begin position="251"/>
        <end position="308"/>
    </location>
</feature>
<evidence type="ECO:0000256" key="1">
    <source>
        <dbReference type="SAM" id="SignalP"/>
    </source>
</evidence>
<comment type="caution">
    <text evidence="3">The sequence shown here is derived from an EMBL/GenBank/DDBJ whole genome shotgun (WGS) entry which is preliminary data.</text>
</comment>
<evidence type="ECO:0000313" key="3">
    <source>
        <dbReference type="EMBL" id="RCW37596.1"/>
    </source>
</evidence>
<dbReference type="Pfam" id="PF18962">
    <property type="entry name" value="Por_Secre_tail"/>
    <property type="match status" value="1"/>
</dbReference>
<feature type="chain" id="PRO_5016663009" evidence="1">
    <location>
        <begin position="19"/>
        <end position="316"/>
    </location>
</feature>
<dbReference type="NCBIfam" id="TIGR04183">
    <property type="entry name" value="Por_Secre_tail"/>
    <property type="match status" value="1"/>
</dbReference>
<dbReference type="RefSeq" id="WP_114436632.1">
    <property type="nucleotide sequence ID" value="NZ_QPIZ01000005.1"/>
</dbReference>